<comment type="cofactor">
    <cofactor evidence="5">
        <name>Mg(2+)</name>
        <dbReference type="ChEBI" id="CHEBI:18420"/>
    </cofactor>
    <text evidence="5">Divalent metal ions. Mg(2+) is the most effective.</text>
</comment>
<dbReference type="InterPro" id="IPR006357">
    <property type="entry name" value="HAD-SF_hydro_IIA"/>
</dbReference>
<dbReference type="PANTHER" id="PTHR19288">
    <property type="entry name" value="4-NITROPHENYLPHOSPHATASE-RELATED"/>
    <property type="match status" value="1"/>
</dbReference>
<keyword evidence="5" id="KW-0479">Metal-binding</keyword>
<feature type="binding site" evidence="5">
    <location>
        <position position="228"/>
    </location>
    <ligand>
        <name>Mg(2+)</name>
        <dbReference type="ChEBI" id="CHEBI:18420"/>
    </ligand>
</feature>
<feature type="active site" description="Nucleophile" evidence="3">
    <location>
        <position position="14"/>
    </location>
</feature>
<accession>A0ABD2QMH4</accession>
<comment type="caution">
    <text evidence="6">The sequence shown here is derived from an EMBL/GenBank/DDBJ whole genome shotgun (WGS) entry which is preliminary data.</text>
</comment>
<protein>
    <recommendedName>
        <fullName evidence="8">Phosphoglycolate phosphatase</fullName>
    </recommendedName>
</protein>
<name>A0ABD2QMH4_9PLAT</name>
<dbReference type="Gene3D" id="3.40.50.1000">
    <property type="entry name" value="HAD superfamily/HAD-like"/>
    <property type="match status" value="2"/>
</dbReference>
<evidence type="ECO:0000256" key="1">
    <source>
        <dbReference type="ARBA" id="ARBA00022801"/>
    </source>
</evidence>
<dbReference type="InterPro" id="IPR036412">
    <property type="entry name" value="HAD-like_sf"/>
</dbReference>
<dbReference type="InterPro" id="IPR023214">
    <property type="entry name" value="HAD_sf"/>
</dbReference>
<evidence type="ECO:0000256" key="2">
    <source>
        <dbReference type="PIRNR" id="PIRNR000915"/>
    </source>
</evidence>
<reference evidence="6 7" key="1">
    <citation type="submission" date="2024-11" db="EMBL/GenBank/DDBJ databases">
        <title>Adaptive evolution of stress response genes in parasites aligns with host niche diversity.</title>
        <authorList>
            <person name="Hahn C."/>
            <person name="Resl P."/>
        </authorList>
    </citation>
    <scope>NUCLEOTIDE SEQUENCE [LARGE SCALE GENOMIC DNA]</scope>
    <source>
        <strain evidence="6">EGGRZ-B1_66</strain>
        <tissue evidence="6">Body</tissue>
    </source>
</reference>
<proteinExistence type="inferred from homology"/>
<dbReference type="Pfam" id="PF13344">
    <property type="entry name" value="Hydrolase_6"/>
    <property type="match status" value="1"/>
</dbReference>
<sequence>MERVFKNARNILFDCDGVLWRSETPINGAQNVISRLLKVGKRVFLVTNNSTKTREEYAQKCANLGFPVTKDHIICTANVMAVTLKNKGITGPVYLLGGNAIKQELDFVGIESIGSGPDNTRIEDFSSIKIDDRVQAVVVGFDKYFNFIKIVKACLYINRRLPFYATNTDAQAPTVLGLTAGTGAIVQAIATGSQTQPEIIGKPSKYIIDFMHSQLSDFDEKESIFVGDKLNTDILFGNSYGLKTLLVMTGVTNEEDLAKAEGLMKPTFVLSSVEDIIPLLE</sequence>
<organism evidence="6 7">
    <name type="scientific">Cichlidogyrus casuarinus</name>
    <dbReference type="NCBI Taxonomy" id="1844966"/>
    <lineage>
        <taxon>Eukaryota</taxon>
        <taxon>Metazoa</taxon>
        <taxon>Spiralia</taxon>
        <taxon>Lophotrochozoa</taxon>
        <taxon>Platyhelminthes</taxon>
        <taxon>Monogenea</taxon>
        <taxon>Monopisthocotylea</taxon>
        <taxon>Dactylogyridea</taxon>
        <taxon>Ancyrocephalidae</taxon>
        <taxon>Cichlidogyrus</taxon>
    </lineage>
</organism>
<dbReference type="NCBIfam" id="TIGR01452">
    <property type="entry name" value="PGP_euk"/>
    <property type="match status" value="1"/>
</dbReference>
<keyword evidence="5" id="KW-0460">Magnesium</keyword>
<gene>
    <name evidence="6" type="ORF">Ciccas_001387</name>
</gene>
<evidence type="ECO:0000256" key="5">
    <source>
        <dbReference type="PIRSR" id="PIRSR000915-3"/>
    </source>
</evidence>
<feature type="active site" description="Proton donor" evidence="3">
    <location>
        <position position="16"/>
    </location>
</feature>
<feature type="binding site" evidence="4">
    <location>
        <position position="202"/>
    </location>
    <ligand>
        <name>substrate</name>
    </ligand>
</feature>
<dbReference type="GO" id="GO:0016787">
    <property type="term" value="F:hydrolase activity"/>
    <property type="evidence" value="ECO:0007669"/>
    <property type="project" value="UniProtKB-KW"/>
</dbReference>
<dbReference type="AlphaFoldDB" id="A0ABD2QMH4"/>
<evidence type="ECO:0000313" key="7">
    <source>
        <dbReference type="Proteomes" id="UP001626550"/>
    </source>
</evidence>
<dbReference type="PIRSF" id="PIRSF000915">
    <property type="entry name" value="PGP-type_phosphatase"/>
    <property type="match status" value="1"/>
</dbReference>
<evidence type="ECO:0008006" key="8">
    <source>
        <dbReference type="Google" id="ProtNLM"/>
    </source>
</evidence>
<evidence type="ECO:0000313" key="6">
    <source>
        <dbReference type="EMBL" id="KAL3319931.1"/>
    </source>
</evidence>
<dbReference type="Pfam" id="PF13242">
    <property type="entry name" value="Hydrolase_like"/>
    <property type="match status" value="1"/>
</dbReference>
<dbReference type="PANTHER" id="PTHR19288:SF93">
    <property type="entry name" value="FI11325P-RELATED"/>
    <property type="match status" value="1"/>
</dbReference>
<dbReference type="SUPFAM" id="SSF56784">
    <property type="entry name" value="HAD-like"/>
    <property type="match status" value="1"/>
</dbReference>
<feature type="binding site" evidence="5">
    <location>
        <position position="16"/>
    </location>
    <ligand>
        <name>Mg(2+)</name>
        <dbReference type="ChEBI" id="CHEBI:18420"/>
    </ligand>
</feature>
<dbReference type="Proteomes" id="UP001626550">
    <property type="component" value="Unassembled WGS sequence"/>
</dbReference>
<feature type="binding site" evidence="5">
    <location>
        <position position="14"/>
    </location>
    <ligand>
        <name>Mg(2+)</name>
        <dbReference type="ChEBI" id="CHEBI:18420"/>
    </ligand>
</feature>
<comment type="similarity">
    <text evidence="2">Belongs to the HAD-like hydrolase superfamily.</text>
</comment>
<keyword evidence="7" id="KW-1185">Reference proteome</keyword>
<dbReference type="NCBIfam" id="TIGR01460">
    <property type="entry name" value="HAD-SF-IIA"/>
    <property type="match status" value="1"/>
</dbReference>
<evidence type="ECO:0000256" key="4">
    <source>
        <dbReference type="PIRSR" id="PIRSR000915-2"/>
    </source>
</evidence>
<evidence type="ECO:0000256" key="3">
    <source>
        <dbReference type="PIRSR" id="PIRSR000915-1"/>
    </source>
</evidence>
<dbReference type="EMBL" id="JBJKFK010000089">
    <property type="protein sequence ID" value="KAL3319931.1"/>
    <property type="molecule type" value="Genomic_DNA"/>
</dbReference>
<dbReference type="InterPro" id="IPR006349">
    <property type="entry name" value="PGP_euk"/>
</dbReference>
<keyword evidence="1 2" id="KW-0378">Hydrolase</keyword>